<name>A0AAU7FAB0_9NEIS</name>
<evidence type="ECO:0000256" key="1">
    <source>
        <dbReference type="SAM" id="Coils"/>
    </source>
</evidence>
<sequence>MLSLEMAERLASAQEGAGMARENLLAIADELRRLAMENERLQAQCQQCVQLKNIALTMVHDYAVNA</sequence>
<reference evidence="2" key="1">
    <citation type="submission" date="2024-05" db="EMBL/GenBank/DDBJ databases">
        <authorList>
            <person name="Yang L."/>
            <person name="Pan L."/>
        </authorList>
    </citation>
    <scope>NUCLEOTIDE SEQUENCE</scope>
    <source>
        <strain evidence="2">FCG-7</strain>
    </source>
</reference>
<evidence type="ECO:0000313" key="2">
    <source>
        <dbReference type="EMBL" id="XBM00626.1"/>
    </source>
</evidence>
<dbReference type="EMBL" id="CP157355">
    <property type="protein sequence ID" value="XBM00626.1"/>
    <property type="molecule type" value="Genomic_DNA"/>
</dbReference>
<keyword evidence="1" id="KW-0175">Coiled coil</keyword>
<dbReference type="KEGG" id="cmav:ABHF33_16470"/>
<organism evidence="2">
    <name type="scientific">Chitinibacter mangrovi</name>
    <dbReference type="NCBI Taxonomy" id="3153927"/>
    <lineage>
        <taxon>Bacteria</taxon>
        <taxon>Pseudomonadati</taxon>
        <taxon>Pseudomonadota</taxon>
        <taxon>Betaproteobacteria</taxon>
        <taxon>Neisseriales</taxon>
        <taxon>Chitinibacteraceae</taxon>
        <taxon>Chitinibacter</taxon>
    </lineage>
</organism>
<protein>
    <recommendedName>
        <fullName evidence="3">DUF904 domain-containing protein</fullName>
    </recommendedName>
</protein>
<dbReference type="AlphaFoldDB" id="A0AAU7FAB0"/>
<accession>A0AAU7FAB0</accession>
<gene>
    <name evidence="2" type="ORF">ABHF33_16470</name>
</gene>
<dbReference type="RefSeq" id="WP_348944970.1">
    <property type="nucleotide sequence ID" value="NZ_CP157355.1"/>
</dbReference>
<proteinExistence type="predicted"/>
<feature type="coiled-coil region" evidence="1">
    <location>
        <begin position="24"/>
        <end position="51"/>
    </location>
</feature>
<evidence type="ECO:0008006" key="3">
    <source>
        <dbReference type="Google" id="ProtNLM"/>
    </source>
</evidence>